<reference evidence="1 2" key="1">
    <citation type="journal article" date="2013" name="Front. Microbiol.">
        <title>Comparative genomic analyses of the cyanobacterium, Lyngbya aestuarii BL J, a powerful hydrogen producer.</title>
        <authorList>
            <person name="Kothari A."/>
            <person name="Vaughn M."/>
            <person name="Garcia-Pichel F."/>
        </authorList>
    </citation>
    <scope>NUCLEOTIDE SEQUENCE [LARGE SCALE GENOMIC DNA]</scope>
    <source>
        <strain evidence="1 2">BL J</strain>
    </source>
</reference>
<comment type="caution">
    <text evidence="1">The sequence shown here is derived from an EMBL/GenBank/DDBJ whole genome shotgun (WGS) entry which is preliminary data.</text>
</comment>
<evidence type="ECO:0000313" key="2">
    <source>
        <dbReference type="Proteomes" id="UP000017127"/>
    </source>
</evidence>
<dbReference type="Proteomes" id="UP000017127">
    <property type="component" value="Unassembled WGS sequence"/>
</dbReference>
<keyword evidence="2" id="KW-1185">Reference proteome</keyword>
<name>U7QLI3_9CYAN</name>
<accession>U7QLI3</accession>
<sequence>MDVEIYVLVDTSTALTKVDIFQSETDAVSEKNKRENPDKVEVFKKKITVSTQ</sequence>
<organism evidence="1 2">
    <name type="scientific">Lyngbya aestuarii BL J</name>
    <dbReference type="NCBI Taxonomy" id="1348334"/>
    <lineage>
        <taxon>Bacteria</taxon>
        <taxon>Bacillati</taxon>
        <taxon>Cyanobacteriota</taxon>
        <taxon>Cyanophyceae</taxon>
        <taxon>Oscillatoriophycideae</taxon>
        <taxon>Oscillatoriales</taxon>
        <taxon>Microcoleaceae</taxon>
        <taxon>Lyngbya</taxon>
    </lineage>
</organism>
<evidence type="ECO:0000313" key="1">
    <source>
        <dbReference type="EMBL" id="ERT07281.1"/>
    </source>
</evidence>
<dbReference type="AlphaFoldDB" id="U7QLI3"/>
<dbReference type="RefSeq" id="WP_009786964.1">
    <property type="nucleotide sequence ID" value="NZ_AUZM01000023.1"/>
</dbReference>
<proteinExistence type="predicted"/>
<dbReference type="EMBL" id="AUZM01000023">
    <property type="protein sequence ID" value="ERT07281.1"/>
    <property type="molecule type" value="Genomic_DNA"/>
</dbReference>
<dbReference type="OrthoDB" id="465915at2"/>
<protein>
    <submittedName>
        <fullName evidence="1">Uncharacterized protein</fullName>
    </submittedName>
</protein>
<gene>
    <name evidence="1" type="ORF">M595_2748</name>
</gene>